<dbReference type="Gene3D" id="3.90.1150.10">
    <property type="entry name" value="Aspartate Aminotransferase, domain 1"/>
    <property type="match status" value="1"/>
</dbReference>
<feature type="modified residue" description="N6-(pyridoxal phosphate)lysine" evidence="7">
    <location>
        <position position="205"/>
    </location>
</feature>
<comment type="catalytic activity">
    <reaction evidence="6">
        <text>L-methionine + H2O = methanethiol + 2-oxobutanoate + NH4(+)</text>
        <dbReference type="Rhea" id="RHEA:23800"/>
        <dbReference type="ChEBI" id="CHEBI:15377"/>
        <dbReference type="ChEBI" id="CHEBI:16007"/>
        <dbReference type="ChEBI" id="CHEBI:16763"/>
        <dbReference type="ChEBI" id="CHEBI:28938"/>
        <dbReference type="ChEBI" id="CHEBI:57844"/>
        <dbReference type="EC" id="4.4.1.11"/>
    </reaction>
    <physiologicalReaction direction="left-to-right" evidence="6">
        <dbReference type="Rhea" id="RHEA:23801"/>
    </physiologicalReaction>
</comment>
<dbReference type="InterPro" id="IPR015424">
    <property type="entry name" value="PyrdxlP-dep_Trfase"/>
</dbReference>
<dbReference type="CDD" id="cd00614">
    <property type="entry name" value="CGS_like"/>
    <property type="match status" value="1"/>
</dbReference>
<dbReference type="Proteomes" id="UP000321400">
    <property type="component" value="Unassembled WGS sequence"/>
</dbReference>
<evidence type="ECO:0000256" key="8">
    <source>
        <dbReference type="RuleBase" id="RU362118"/>
    </source>
</evidence>
<evidence type="ECO:0000256" key="7">
    <source>
        <dbReference type="PIRSR" id="PIRSR001434-2"/>
    </source>
</evidence>
<dbReference type="PANTHER" id="PTHR11808:SF89">
    <property type="entry name" value="METHIONINE GAMMA-LYASE"/>
    <property type="match status" value="1"/>
</dbReference>
<proteinExistence type="inferred from homology"/>
<comment type="caution">
    <text evidence="10">The sequence shown here is derived from an EMBL/GenBank/DDBJ whole genome shotgun (WGS) entry which is preliminary data.</text>
</comment>
<dbReference type="PANTHER" id="PTHR11808">
    <property type="entry name" value="TRANS-SULFURATION ENZYME FAMILY MEMBER"/>
    <property type="match status" value="1"/>
</dbReference>
<dbReference type="PIRSF" id="PIRSF001434">
    <property type="entry name" value="CGS"/>
    <property type="match status" value="1"/>
</dbReference>
<sequence>MSQSFETKTVHFKQDKHRPHNSKVTPIYQTSAFSFKDLDDVEAFYNGDTDYLYSRVGNPNPDELAYLVSQLENAPSGVSTASGLSAILIGVLSVCQAGDHILASTDIYGGTYELFETELTSLGIDVSFVDFKDLEAVEKVVKSTTKLVYTESITNPLLYVEDLAAIVSFSKAHQLKTMVDNTFATPYLMTPYDLGVNLVVHSATKYLGGHSDITAGVVVGDTDLIKKARTKAIHLGPTLAPMEAWLTVRGIKTLALRMERQVSNAQRLADALIKHKDVKTVYYPKNASPRGNGAIVSIDLAETINVSTFFKSLGFVKIIPTLAGVETTVSYPKTTSHRALSEDVQKSLGITEGLVRISVGIEASEDIIQAFTHALSVSVGPVSN</sequence>
<evidence type="ECO:0000256" key="3">
    <source>
        <dbReference type="ARBA" id="ARBA00047175"/>
    </source>
</evidence>
<comment type="cofactor">
    <cofactor evidence="1 8">
        <name>pyridoxal 5'-phosphate</name>
        <dbReference type="ChEBI" id="CHEBI:597326"/>
    </cofactor>
</comment>
<evidence type="ECO:0000256" key="4">
    <source>
        <dbReference type="ARBA" id="ARBA00047199"/>
    </source>
</evidence>
<evidence type="ECO:0000256" key="6">
    <source>
        <dbReference type="ARBA" id="ARBA00052699"/>
    </source>
</evidence>
<evidence type="ECO:0000313" key="11">
    <source>
        <dbReference type="Proteomes" id="UP000321400"/>
    </source>
</evidence>
<dbReference type="GO" id="GO:0030170">
    <property type="term" value="F:pyridoxal phosphate binding"/>
    <property type="evidence" value="ECO:0007669"/>
    <property type="project" value="InterPro"/>
</dbReference>
<dbReference type="GO" id="GO:0018826">
    <property type="term" value="F:methionine gamma-lyase activity"/>
    <property type="evidence" value="ECO:0007669"/>
    <property type="project" value="UniProtKB-EC"/>
</dbReference>
<keyword evidence="2 7" id="KW-0663">Pyridoxal phosphate</keyword>
<gene>
    <name evidence="10" type="ORF">HAL01_13370</name>
</gene>
<dbReference type="OrthoDB" id="9803887at2"/>
<evidence type="ECO:0000256" key="5">
    <source>
        <dbReference type="ARBA" id="ARBA00048780"/>
    </source>
</evidence>
<dbReference type="GO" id="GO:0019346">
    <property type="term" value="P:transsulfuration"/>
    <property type="evidence" value="ECO:0007669"/>
    <property type="project" value="InterPro"/>
</dbReference>
<evidence type="ECO:0000256" key="2">
    <source>
        <dbReference type="ARBA" id="ARBA00022898"/>
    </source>
</evidence>
<name>A0A511X1R1_9BACI</name>
<protein>
    <recommendedName>
        <fullName evidence="3">homocysteine desulfhydrase</fullName>
        <ecNumber evidence="3">4.4.1.2</ecNumber>
    </recommendedName>
    <alternativeName>
        <fullName evidence="4">Homocysteine desulfhydrase</fullName>
    </alternativeName>
</protein>
<dbReference type="Gene3D" id="3.40.640.10">
    <property type="entry name" value="Type I PLP-dependent aspartate aminotransferase-like (Major domain)"/>
    <property type="match status" value="1"/>
</dbReference>
<accession>A0A511X1R1</accession>
<dbReference type="InterPro" id="IPR015422">
    <property type="entry name" value="PyrdxlP-dep_Trfase_small"/>
</dbReference>
<comment type="catalytic activity">
    <reaction evidence="5">
        <text>L-homocysteine + H2O = 2-oxobutanoate + hydrogen sulfide + NH4(+) + H(+)</text>
        <dbReference type="Rhea" id="RHEA:14501"/>
        <dbReference type="ChEBI" id="CHEBI:15377"/>
        <dbReference type="ChEBI" id="CHEBI:15378"/>
        <dbReference type="ChEBI" id="CHEBI:16763"/>
        <dbReference type="ChEBI" id="CHEBI:28938"/>
        <dbReference type="ChEBI" id="CHEBI:29919"/>
        <dbReference type="ChEBI" id="CHEBI:58199"/>
        <dbReference type="EC" id="4.4.1.2"/>
    </reaction>
    <physiologicalReaction direction="left-to-right" evidence="5">
        <dbReference type="Rhea" id="RHEA:14502"/>
    </physiologicalReaction>
</comment>
<dbReference type="GO" id="GO:0005737">
    <property type="term" value="C:cytoplasm"/>
    <property type="evidence" value="ECO:0007669"/>
    <property type="project" value="TreeGrafter"/>
</dbReference>
<dbReference type="SUPFAM" id="SSF53383">
    <property type="entry name" value="PLP-dependent transferases"/>
    <property type="match status" value="1"/>
</dbReference>
<feature type="region of interest" description="Disordered" evidence="9">
    <location>
        <begin position="1"/>
        <end position="21"/>
    </location>
</feature>
<dbReference type="Pfam" id="PF01053">
    <property type="entry name" value="Cys_Met_Meta_PP"/>
    <property type="match status" value="1"/>
</dbReference>
<dbReference type="STRING" id="442899.SAMN05720591_11440"/>
<dbReference type="InterPro" id="IPR000277">
    <property type="entry name" value="Cys/Met-Metab_PyrdxlP-dep_enz"/>
</dbReference>
<dbReference type="InterPro" id="IPR015421">
    <property type="entry name" value="PyrdxlP-dep_Trfase_major"/>
</dbReference>
<dbReference type="EC" id="4.4.1.2" evidence="3"/>
<evidence type="ECO:0000256" key="1">
    <source>
        <dbReference type="ARBA" id="ARBA00001933"/>
    </source>
</evidence>
<dbReference type="RefSeq" id="WP_089801716.1">
    <property type="nucleotide sequence ID" value="NZ_BJYE01000014.1"/>
</dbReference>
<dbReference type="EMBL" id="BJYE01000014">
    <property type="protein sequence ID" value="GEN56873.1"/>
    <property type="molecule type" value="Genomic_DNA"/>
</dbReference>
<dbReference type="FunFam" id="3.40.640.10:FF:000046">
    <property type="entry name" value="Cystathionine gamma-lyase"/>
    <property type="match status" value="1"/>
</dbReference>
<comment type="similarity">
    <text evidence="8">Belongs to the trans-sulfuration enzymes family.</text>
</comment>
<dbReference type="GO" id="GO:0047982">
    <property type="term" value="F:homocysteine desulfhydrase activity"/>
    <property type="evidence" value="ECO:0007669"/>
    <property type="project" value="UniProtKB-EC"/>
</dbReference>
<dbReference type="AlphaFoldDB" id="A0A511X1R1"/>
<organism evidence="10 11">
    <name type="scientific">Halolactibacillus alkaliphilus</name>
    <dbReference type="NCBI Taxonomy" id="442899"/>
    <lineage>
        <taxon>Bacteria</taxon>
        <taxon>Bacillati</taxon>
        <taxon>Bacillota</taxon>
        <taxon>Bacilli</taxon>
        <taxon>Bacillales</taxon>
        <taxon>Bacillaceae</taxon>
        <taxon>Halolactibacillus</taxon>
    </lineage>
</organism>
<evidence type="ECO:0000256" key="9">
    <source>
        <dbReference type="SAM" id="MobiDB-lite"/>
    </source>
</evidence>
<reference evidence="10 11" key="1">
    <citation type="submission" date="2019-07" db="EMBL/GenBank/DDBJ databases">
        <title>Whole genome shotgun sequence of Halolactibacillus alkaliphilus NBRC 103919.</title>
        <authorList>
            <person name="Hosoyama A."/>
            <person name="Uohara A."/>
            <person name="Ohji S."/>
            <person name="Ichikawa N."/>
        </authorList>
    </citation>
    <scope>NUCLEOTIDE SEQUENCE [LARGE SCALE GENOMIC DNA]</scope>
    <source>
        <strain evidence="10 11">NBRC 103919</strain>
    </source>
</reference>
<evidence type="ECO:0000313" key="10">
    <source>
        <dbReference type="EMBL" id="GEN56873.1"/>
    </source>
</evidence>
<keyword evidence="11" id="KW-1185">Reference proteome</keyword>